<evidence type="ECO:0000256" key="7">
    <source>
        <dbReference type="ARBA" id="ARBA00022741"/>
    </source>
</evidence>
<reference evidence="12 13" key="1">
    <citation type="submission" date="2020-08" db="EMBL/GenBank/DDBJ databases">
        <title>Genomic Encyclopedia of Type Strains, Phase IV (KMG-IV): sequencing the most valuable type-strain genomes for metagenomic binning, comparative biology and taxonomic classification.</title>
        <authorList>
            <person name="Goeker M."/>
        </authorList>
    </citation>
    <scope>NUCLEOTIDE SEQUENCE [LARGE SCALE GENOMIC DNA]</scope>
    <source>
        <strain evidence="12 13">DSM 26189</strain>
    </source>
</reference>
<dbReference type="Gene3D" id="1.10.287.130">
    <property type="match status" value="1"/>
</dbReference>
<dbReference type="RefSeq" id="WP_246343956.1">
    <property type="nucleotide sequence ID" value="NZ_BSPS01000107.1"/>
</dbReference>
<dbReference type="GO" id="GO:0000155">
    <property type="term" value="F:phosphorelay sensor kinase activity"/>
    <property type="evidence" value="ECO:0007669"/>
    <property type="project" value="InterPro"/>
</dbReference>
<dbReference type="PANTHER" id="PTHR44936:SF10">
    <property type="entry name" value="SENSOR PROTEIN RSTB"/>
    <property type="match status" value="1"/>
</dbReference>
<keyword evidence="13" id="KW-1185">Reference proteome</keyword>
<dbReference type="SMART" id="SM00387">
    <property type="entry name" value="HATPase_c"/>
    <property type="match status" value="1"/>
</dbReference>
<keyword evidence="10" id="KW-1133">Transmembrane helix</keyword>
<protein>
    <recommendedName>
        <fullName evidence="3">histidine kinase</fullName>
        <ecNumber evidence="3">2.7.13.3</ecNumber>
    </recommendedName>
</protein>
<keyword evidence="7" id="KW-0547">Nucleotide-binding</keyword>
<evidence type="ECO:0000256" key="2">
    <source>
        <dbReference type="ARBA" id="ARBA00004651"/>
    </source>
</evidence>
<dbReference type="InterPro" id="IPR036097">
    <property type="entry name" value="HisK_dim/P_sf"/>
</dbReference>
<keyword evidence="9" id="KW-0067">ATP-binding</keyword>
<dbReference type="InterPro" id="IPR050980">
    <property type="entry name" value="2C_sensor_his_kinase"/>
</dbReference>
<dbReference type="GO" id="GO:0005886">
    <property type="term" value="C:plasma membrane"/>
    <property type="evidence" value="ECO:0007669"/>
    <property type="project" value="UniProtKB-SubCell"/>
</dbReference>
<dbReference type="InterPro" id="IPR004358">
    <property type="entry name" value="Sig_transdc_His_kin-like_C"/>
</dbReference>
<feature type="transmembrane region" description="Helical" evidence="10">
    <location>
        <begin position="55"/>
        <end position="72"/>
    </location>
</feature>
<keyword evidence="4" id="KW-1003">Cell membrane</keyword>
<evidence type="ECO:0000256" key="5">
    <source>
        <dbReference type="ARBA" id="ARBA00022553"/>
    </source>
</evidence>
<feature type="transmembrane region" description="Helical" evidence="10">
    <location>
        <begin position="131"/>
        <end position="148"/>
    </location>
</feature>
<comment type="subcellular location">
    <subcellularLocation>
        <location evidence="2">Cell membrane</location>
        <topology evidence="2">Multi-pass membrane protein</topology>
    </subcellularLocation>
</comment>
<name>A0A7W6FRU9_9SPHN</name>
<gene>
    <name evidence="12" type="ORF">GGR43_004169</name>
</gene>
<dbReference type="Pfam" id="PF02518">
    <property type="entry name" value="HATPase_c"/>
    <property type="match status" value="1"/>
</dbReference>
<evidence type="ECO:0000256" key="9">
    <source>
        <dbReference type="ARBA" id="ARBA00022840"/>
    </source>
</evidence>
<dbReference type="EC" id="2.7.13.3" evidence="3"/>
<dbReference type="PRINTS" id="PR00344">
    <property type="entry name" value="BCTRLSENSOR"/>
</dbReference>
<comment type="caution">
    <text evidence="12">The sequence shown here is derived from an EMBL/GenBank/DDBJ whole genome shotgun (WGS) entry which is preliminary data.</text>
</comment>
<sequence length="434" mass="46761">MSGKAPLPRGGQRVAASRRNMALLVQLRWIAVAGQILTIAVAWKGLGIDLPLANLMTVPLLLALVNVASLGVMRRRRAFTNAELFAVVLLDVTALAWQLYHSGGAGNPFAFLFLLQIVIGAILLDPRWSWLIAVAAGLFMLFLTYRYQPLVLPAGQAGDPLHLYQAGSLICFFLIAVLLMFFVVRLDRNRRESDAALAALRQQAAEEDHIVRMGLLASGAAHELGTPLSSLSVIFGDWARMPEIAGNPDLAEDVRSARTELQRCKTIVSGILMSAGEIRGEKPTVTTLHDFLDQIVGEWRPRMPGELQYENLLGEDMAIVSDPALKQVIGNVIDNAVEVSPDRVRIAASRIGDSLVLDVRDYGPGFTPEMLQNFGRPYASTKGRAGGGLGLFLVVNVMRKLGGRVNVANPLDGGASVRLTIPLASLAFDGGGTA</sequence>
<keyword evidence="10" id="KW-0472">Membrane</keyword>
<keyword evidence="8 12" id="KW-0418">Kinase</keyword>
<dbReference type="PANTHER" id="PTHR44936">
    <property type="entry name" value="SENSOR PROTEIN CREC"/>
    <property type="match status" value="1"/>
</dbReference>
<evidence type="ECO:0000256" key="1">
    <source>
        <dbReference type="ARBA" id="ARBA00000085"/>
    </source>
</evidence>
<dbReference type="Proteomes" id="UP000571950">
    <property type="component" value="Unassembled WGS sequence"/>
</dbReference>
<dbReference type="EMBL" id="JACIDT010000024">
    <property type="protein sequence ID" value="MBB3928425.1"/>
    <property type="molecule type" value="Genomic_DNA"/>
</dbReference>
<keyword evidence="10" id="KW-0812">Transmembrane</keyword>
<evidence type="ECO:0000313" key="13">
    <source>
        <dbReference type="Proteomes" id="UP000571950"/>
    </source>
</evidence>
<evidence type="ECO:0000313" key="12">
    <source>
        <dbReference type="EMBL" id="MBB3928425.1"/>
    </source>
</evidence>
<dbReference type="InterPro" id="IPR003661">
    <property type="entry name" value="HisK_dim/P_dom"/>
</dbReference>
<evidence type="ECO:0000256" key="8">
    <source>
        <dbReference type="ARBA" id="ARBA00022777"/>
    </source>
</evidence>
<dbReference type="Gene3D" id="3.30.565.10">
    <property type="entry name" value="Histidine kinase-like ATPase, C-terminal domain"/>
    <property type="match status" value="1"/>
</dbReference>
<dbReference type="Pfam" id="PF25323">
    <property type="entry name" value="6TM_PilS"/>
    <property type="match status" value="1"/>
</dbReference>
<dbReference type="AlphaFoldDB" id="A0A7W6FRU9"/>
<evidence type="ECO:0000259" key="11">
    <source>
        <dbReference type="PROSITE" id="PS50109"/>
    </source>
</evidence>
<keyword evidence="6 12" id="KW-0808">Transferase</keyword>
<dbReference type="SUPFAM" id="SSF47384">
    <property type="entry name" value="Homodimeric domain of signal transducing histidine kinase"/>
    <property type="match status" value="1"/>
</dbReference>
<organism evidence="12 13">
    <name type="scientific">Sphingobium jiangsuense</name>
    <dbReference type="NCBI Taxonomy" id="870476"/>
    <lineage>
        <taxon>Bacteria</taxon>
        <taxon>Pseudomonadati</taxon>
        <taxon>Pseudomonadota</taxon>
        <taxon>Alphaproteobacteria</taxon>
        <taxon>Sphingomonadales</taxon>
        <taxon>Sphingomonadaceae</taxon>
        <taxon>Sphingobium</taxon>
    </lineage>
</organism>
<dbReference type="PROSITE" id="PS50109">
    <property type="entry name" value="HIS_KIN"/>
    <property type="match status" value="1"/>
</dbReference>
<evidence type="ECO:0000256" key="6">
    <source>
        <dbReference type="ARBA" id="ARBA00022679"/>
    </source>
</evidence>
<dbReference type="InterPro" id="IPR036890">
    <property type="entry name" value="HATPase_C_sf"/>
</dbReference>
<evidence type="ECO:0000256" key="4">
    <source>
        <dbReference type="ARBA" id="ARBA00022475"/>
    </source>
</evidence>
<dbReference type="InterPro" id="IPR005467">
    <property type="entry name" value="His_kinase_dom"/>
</dbReference>
<feature type="domain" description="Histidine kinase" evidence="11">
    <location>
        <begin position="219"/>
        <end position="425"/>
    </location>
</feature>
<evidence type="ECO:0000256" key="3">
    <source>
        <dbReference type="ARBA" id="ARBA00012438"/>
    </source>
</evidence>
<dbReference type="GO" id="GO:0005524">
    <property type="term" value="F:ATP binding"/>
    <property type="evidence" value="ECO:0007669"/>
    <property type="project" value="UniProtKB-KW"/>
</dbReference>
<proteinExistence type="predicted"/>
<feature type="transmembrane region" description="Helical" evidence="10">
    <location>
        <begin position="106"/>
        <end position="124"/>
    </location>
</feature>
<dbReference type="CDD" id="cd00082">
    <property type="entry name" value="HisKA"/>
    <property type="match status" value="1"/>
</dbReference>
<comment type="catalytic activity">
    <reaction evidence="1">
        <text>ATP + protein L-histidine = ADP + protein N-phospho-L-histidine.</text>
        <dbReference type="EC" id="2.7.13.3"/>
    </reaction>
</comment>
<feature type="transmembrane region" description="Helical" evidence="10">
    <location>
        <begin position="21"/>
        <end position="43"/>
    </location>
</feature>
<dbReference type="InterPro" id="IPR003594">
    <property type="entry name" value="HATPase_dom"/>
</dbReference>
<evidence type="ECO:0000256" key="10">
    <source>
        <dbReference type="SAM" id="Phobius"/>
    </source>
</evidence>
<keyword evidence="5" id="KW-0597">Phosphoprotein</keyword>
<dbReference type="SUPFAM" id="SSF55874">
    <property type="entry name" value="ATPase domain of HSP90 chaperone/DNA topoisomerase II/histidine kinase"/>
    <property type="match status" value="1"/>
</dbReference>
<feature type="transmembrane region" description="Helical" evidence="10">
    <location>
        <begin position="163"/>
        <end position="184"/>
    </location>
</feature>
<accession>A0A7W6FRU9</accession>
<feature type="transmembrane region" description="Helical" evidence="10">
    <location>
        <begin position="84"/>
        <end position="100"/>
    </location>
</feature>